<dbReference type="EMBL" id="PYDT01000006">
    <property type="protein sequence ID" value="THU58220.1"/>
    <property type="molecule type" value="Genomic_DNA"/>
</dbReference>
<evidence type="ECO:0000313" key="3">
    <source>
        <dbReference type="EMBL" id="THU58220.1"/>
    </source>
</evidence>
<comment type="caution">
    <text evidence="3">The sequence shown here is derived from an EMBL/GenBank/DDBJ whole genome shotgun (WGS) entry which is preliminary data.</text>
</comment>
<protein>
    <submittedName>
        <fullName evidence="3">Uncharacterized protein</fullName>
    </submittedName>
</protein>
<evidence type="ECO:0000313" key="4">
    <source>
        <dbReference type="Proteomes" id="UP000317650"/>
    </source>
</evidence>
<evidence type="ECO:0000256" key="1">
    <source>
        <dbReference type="SAM" id="Coils"/>
    </source>
</evidence>
<reference evidence="3 4" key="1">
    <citation type="journal article" date="2019" name="Nat. Plants">
        <title>Genome sequencing of Musa balbisiana reveals subgenome evolution and function divergence in polyploid bananas.</title>
        <authorList>
            <person name="Yao X."/>
        </authorList>
    </citation>
    <scope>NUCLEOTIDE SEQUENCE [LARGE SCALE GENOMIC DNA]</scope>
    <source>
        <strain evidence="4">cv. DH-PKW</strain>
        <tissue evidence="3">Leaves</tissue>
    </source>
</reference>
<accession>A0A4S8J9D1</accession>
<feature type="region of interest" description="Disordered" evidence="2">
    <location>
        <begin position="123"/>
        <end position="142"/>
    </location>
</feature>
<feature type="coiled-coil region" evidence="1">
    <location>
        <begin position="166"/>
        <end position="204"/>
    </location>
</feature>
<keyword evidence="1" id="KW-0175">Coiled coil</keyword>
<name>A0A4S8J9D1_MUSBA</name>
<gene>
    <name evidence="3" type="ORF">C4D60_Mb03t11870</name>
</gene>
<dbReference type="AlphaFoldDB" id="A0A4S8J9D1"/>
<organism evidence="3 4">
    <name type="scientific">Musa balbisiana</name>
    <name type="common">Banana</name>
    <dbReference type="NCBI Taxonomy" id="52838"/>
    <lineage>
        <taxon>Eukaryota</taxon>
        <taxon>Viridiplantae</taxon>
        <taxon>Streptophyta</taxon>
        <taxon>Embryophyta</taxon>
        <taxon>Tracheophyta</taxon>
        <taxon>Spermatophyta</taxon>
        <taxon>Magnoliopsida</taxon>
        <taxon>Liliopsida</taxon>
        <taxon>Zingiberales</taxon>
        <taxon>Musaceae</taxon>
        <taxon>Musa</taxon>
    </lineage>
</organism>
<keyword evidence="4" id="KW-1185">Reference proteome</keyword>
<proteinExistence type="predicted"/>
<evidence type="ECO:0000256" key="2">
    <source>
        <dbReference type="SAM" id="MobiDB-lite"/>
    </source>
</evidence>
<dbReference type="Proteomes" id="UP000317650">
    <property type="component" value="Chromosome 3"/>
</dbReference>
<sequence>MDIPKSLKGIRVAHISSHERIDISKLSTSTNPNKSPKKTNIPLQPIKYHLQLYRPFPFRFPSLNFQVYTVACKRGGAALAWHRRSVAAWRPAADTASSQRPPVAARPIFRRRETSSRRIGRGRWRCQGCSPSKRRPSRRSSSSVMIQDVNLSKFILEMKSSQEHQFAHLQRENDKFQADIENKHSELRADIKKLSNELQLEFEKL</sequence>